<dbReference type="PANTHER" id="PTHR19211">
    <property type="entry name" value="ATP-BINDING TRANSPORT PROTEIN-RELATED"/>
    <property type="match status" value="1"/>
</dbReference>
<gene>
    <name evidence="2" type="ORF">SDC9_175307</name>
</gene>
<accession>A0A645GW45</accession>
<comment type="caution">
    <text evidence="2">The sequence shown here is derived from an EMBL/GenBank/DDBJ whole genome shotgun (WGS) entry which is preliminary data.</text>
</comment>
<dbReference type="InterPro" id="IPR050611">
    <property type="entry name" value="ABCF"/>
</dbReference>
<sequence>MRLYLCCLMISNHVPDMFIFDEPTNTLDLSSLSILTNTIKSYQGTILVISHDKHFITEIGITKNIELKISNKSTL</sequence>
<name>A0A645GW45_9ZZZZ</name>
<reference evidence="2" key="1">
    <citation type="submission" date="2019-08" db="EMBL/GenBank/DDBJ databases">
        <authorList>
            <person name="Kucharzyk K."/>
            <person name="Murdoch R.W."/>
            <person name="Higgins S."/>
            <person name="Loffler F."/>
        </authorList>
    </citation>
    <scope>NUCLEOTIDE SEQUENCE</scope>
</reference>
<protein>
    <recommendedName>
        <fullName evidence="3">ABC transporter ATP-binding protein YbiT</fullName>
    </recommendedName>
</protein>
<dbReference type="AlphaFoldDB" id="A0A645GW45"/>
<dbReference type="GO" id="GO:0005524">
    <property type="term" value="F:ATP binding"/>
    <property type="evidence" value="ECO:0007669"/>
    <property type="project" value="TreeGrafter"/>
</dbReference>
<proteinExistence type="predicted"/>
<evidence type="ECO:0000313" key="2">
    <source>
        <dbReference type="EMBL" id="MPN27873.1"/>
    </source>
</evidence>
<dbReference type="SUPFAM" id="SSF52540">
    <property type="entry name" value="P-loop containing nucleoside triphosphate hydrolases"/>
    <property type="match status" value="1"/>
</dbReference>
<evidence type="ECO:0008006" key="3">
    <source>
        <dbReference type="Google" id="ProtNLM"/>
    </source>
</evidence>
<dbReference type="InterPro" id="IPR027417">
    <property type="entry name" value="P-loop_NTPase"/>
</dbReference>
<dbReference type="EMBL" id="VSSQ01077915">
    <property type="protein sequence ID" value="MPN27873.1"/>
    <property type="molecule type" value="Genomic_DNA"/>
</dbReference>
<dbReference type="PANTHER" id="PTHR19211:SF6">
    <property type="entry name" value="BLL7188 PROTEIN"/>
    <property type="match status" value="1"/>
</dbReference>
<evidence type="ECO:0000256" key="1">
    <source>
        <dbReference type="ARBA" id="ARBA00022737"/>
    </source>
</evidence>
<dbReference type="Gene3D" id="3.40.50.300">
    <property type="entry name" value="P-loop containing nucleotide triphosphate hydrolases"/>
    <property type="match status" value="1"/>
</dbReference>
<keyword evidence="1" id="KW-0677">Repeat</keyword>
<organism evidence="2">
    <name type="scientific">bioreactor metagenome</name>
    <dbReference type="NCBI Taxonomy" id="1076179"/>
    <lineage>
        <taxon>unclassified sequences</taxon>
        <taxon>metagenomes</taxon>
        <taxon>ecological metagenomes</taxon>
    </lineage>
</organism>